<reference evidence="1" key="1">
    <citation type="submission" date="2018-02" db="EMBL/GenBank/DDBJ databases">
        <title>Rhizophora mucronata_Transcriptome.</title>
        <authorList>
            <person name="Meera S.P."/>
            <person name="Sreeshan A."/>
            <person name="Augustine A."/>
        </authorList>
    </citation>
    <scope>NUCLEOTIDE SEQUENCE</scope>
    <source>
        <tissue evidence="1">Leaf</tissue>
    </source>
</reference>
<proteinExistence type="predicted"/>
<organism evidence="1">
    <name type="scientific">Rhizophora mucronata</name>
    <name type="common">Asiatic mangrove</name>
    <dbReference type="NCBI Taxonomy" id="61149"/>
    <lineage>
        <taxon>Eukaryota</taxon>
        <taxon>Viridiplantae</taxon>
        <taxon>Streptophyta</taxon>
        <taxon>Embryophyta</taxon>
        <taxon>Tracheophyta</taxon>
        <taxon>Spermatophyta</taxon>
        <taxon>Magnoliopsida</taxon>
        <taxon>eudicotyledons</taxon>
        <taxon>Gunneridae</taxon>
        <taxon>Pentapetalae</taxon>
        <taxon>rosids</taxon>
        <taxon>fabids</taxon>
        <taxon>Malpighiales</taxon>
        <taxon>Rhizophoraceae</taxon>
        <taxon>Rhizophora</taxon>
    </lineage>
</organism>
<evidence type="ECO:0000313" key="1">
    <source>
        <dbReference type="EMBL" id="MBX50186.1"/>
    </source>
</evidence>
<sequence length="36" mass="4289">MHCAQTNYNHQHIHILTKHMLCSNLQSRNQIFLAEL</sequence>
<accession>A0A2P2P5Z6</accession>
<name>A0A2P2P5Z6_RHIMU</name>
<dbReference type="EMBL" id="GGEC01069702">
    <property type="protein sequence ID" value="MBX50186.1"/>
    <property type="molecule type" value="Transcribed_RNA"/>
</dbReference>
<protein>
    <submittedName>
        <fullName evidence="1">Uncharacterized protein</fullName>
    </submittedName>
</protein>
<dbReference type="AlphaFoldDB" id="A0A2P2P5Z6"/>